<dbReference type="EMBL" id="CP036266">
    <property type="protein sequence ID" value="QDT18248.1"/>
    <property type="molecule type" value="Genomic_DNA"/>
</dbReference>
<dbReference type="AlphaFoldDB" id="A0A517PFW1"/>
<reference evidence="2 3" key="1">
    <citation type="submission" date="2019-02" db="EMBL/GenBank/DDBJ databases">
        <title>Deep-cultivation of Planctomycetes and their phenomic and genomic characterization uncovers novel biology.</title>
        <authorList>
            <person name="Wiegand S."/>
            <person name="Jogler M."/>
            <person name="Boedeker C."/>
            <person name="Pinto D."/>
            <person name="Vollmers J."/>
            <person name="Rivas-Marin E."/>
            <person name="Kohn T."/>
            <person name="Peeters S.H."/>
            <person name="Heuer A."/>
            <person name="Rast P."/>
            <person name="Oberbeckmann S."/>
            <person name="Bunk B."/>
            <person name="Jeske O."/>
            <person name="Meyerdierks A."/>
            <person name="Storesund J.E."/>
            <person name="Kallscheuer N."/>
            <person name="Luecker S."/>
            <person name="Lage O.M."/>
            <person name="Pohl T."/>
            <person name="Merkel B.J."/>
            <person name="Hornburger P."/>
            <person name="Mueller R.-W."/>
            <person name="Bruemmer F."/>
            <person name="Labrenz M."/>
            <person name="Spormann A.M."/>
            <person name="Op den Camp H."/>
            <person name="Overmann J."/>
            <person name="Amann R."/>
            <person name="Jetten M.S.M."/>
            <person name="Mascher T."/>
            <person name="Medema M.H."/>
            <person name="Devos D.P."/>
            <person name="Kaster A.-K."/>
            <person name="Ovreas L."/>
            <person name="Rohde M."/>
            <person name="Galperin M.Y."/>
            <person name="Jogler C."/>
        </authorList>
    </citation>
    <scope>NUCLEOTIDE SEQUENCE [LARGE SCALE GENOMIC DNA]</scope>
    <source>
        <strain evidence="2 3">HG66A1</strain>
    </source>
</reference>
<feature type="signal peptide" evidence="1">
    <location>
        <begin position="1"/>
        <end position="28"/>
    </location>
</feature>
<dbReference type="OrthoDB" id="207889at2"/>
<evidence type="ECO:0008006" key="4">
    <source>
        <dbReference type="Google" id="ProtNLM"/>
    </source>
</evidence>
<feature type="chain" id="PRO_5022130430" description="DUF3352 domain-containing protein" evidence="1">
    <location>
        <begin position="29"/>
        <end position="558"/>
    </location>
</feature>
<keyword evidence="1" id="KW-0732">Signal</keyword>
<gene>
    <name evidence="2" type="ORF">HG66A1_00070</name>
</gene>
<evidence type="ECO:0000256" key="1">
    <source>
        <dbReference type="SAM" id="SignalP"/>
    </source>
</evidence>
<protein>
    <recommendedName>
        <fullName evidence="4">DUF3352 domain-containing protein</fullName>
    </recommendedName>
</protein>
<evidence type="ECO:0000313" key="2">
    <source>
        <dbReference type="EMBL" id="QDT18248.1"/>
    </source>
</evidence>
<dbReference type="Proteomes" id="UP000320421">
    <property type="component" value="Chromosome"/>
</dbReference>
<sequence length="558" mass="61555" precursor="true">MQTLSRTSLFQRVTLTLSFLAISTLALAQPKTDEPRKEKIDWNQPIAVASIASIDRVLDDVDYMFSTIDKPEYPAMIKGFLAQYRNLDGIDKTRPLGAFVFLKEGISPQPEVVGFIPIKDLDALKTTLEEVGILLNPVPDQENRYTVALPQFSLHLKMAHDYAFVQIKSEALDRDFYNPDEFTKPLAEKYDIAASLLLKNVPEPMRMMAVDLASARIDDQLQKKESETDLQFESRKATTMMIFKQFQTIAKEGSALTLGYELSRQKKQILLHFGIEAKPGTDLTKQLEALSQKASQYSYLNAADSDVLGYTIVPLHKDIEQKMLLDVIEQSKSNVPPVFFGSEANPGPAAKIFKSAESTVKSGKLDAHIKLVQNGDEKLALIGALKLQEAASFREGLQEFFDLISQAEDTKGIKANVAEVEGVVIHQISPDDVKNNARDIFGENPVIFLGCSDTECWVAMGEPSSLELLSASISAAAKQGKQTKPGSPFLFSLKFASILPLASQKNKDPEFVESAKVAFATGGDLVTFSPKITASQFSLNLELGEGFIRLFSLAIANR</sequence>
<proteinExistence type="predicted"/>
<organism evidence="2 3">
    <name type="scientific">Gimesia chilikensis</name>
    <dbReference type="NCBI Taxonomy" id="2605989"/>
    <lineage>
        <taxon>Bacteria</taxon>
        <taxon>Pseudomonadati</taxon>
        <taxon>Planctomycetota</taxon>
        <taxon>Planctomycetia</taxon>
        <taxon>Planctomycetales</taxon>
        <taxon>Planctomycetaceae</taxon>
        <taxon>Gimesia</taxon>
    </lineage>
</organism>
<evidence type="ECO:0000313" key="3">
    <source>
        <dbReference type="Proteomes" id="UP000320421"/>
    </source>
</evidence>
<accession>A0A517PFW1</accession>
<name>A0A517PFW1_9PLAN</name>
<dbReference type="RefSeq" id="WP_145179608.1">
    <property type="nucleotide sequence ID" value="NZ_CP036266.1"/>
</dbReference>
<keyword evidence="3" id="KW-1185">Reference proteome</keyword>